<protein>
    <submittedName>
        <fullName evidence="1">DUF899 domain-containing protein</fullName>
    </submittedName>
</protein>
<sequence length="243" mass="27869">MTQHRIVSREDWIAERKALLAEEKAFSKQRDRLAAMRRDLPWVKLEKNYVFETVDGHKTLSDLFEGRSQLIVQHFMYAPDWEQGCVGCSFWADHADAAYTHLKHHDVTYVAVARAPIDKLEAYRKRMGWQFGFASSGASDFNYDFNVSYTAEEIASGKVRYNYEMIDAAITDQPGASVFYKDGDGTIYHTYSSYGRGGEEVLGAYMLLDMTPKGRNETGPNFNLTDWVRRHDDYPQDSRSNAA</sequence>
<dbReference type="Proteomes" id="UP000593594">
    <property type="component" value="Chromosome"/>
</dbReference>
<dbReference type="RefSeq" id="WP_213162954.1">
    <property type="nucleotide sequence ID" value="NZ_CP058214.1"/>
</dbReference>
<keyword evidence="2" id="KW-1185">Reference proteome</keyword>
<dbReference type="InterPro" id="IPR010296">
    <property type="entry name" value="DUF899_thioredox"/>
</dbReference>
<reference evidence="1 2" key="1">
    <citation type="submission" date="2020-06" db="EMBL/GenBank/DDBJ databases">
        <title>Genome sequence of 2 isolates from Red Sea Mangroves.</title>
        <authorList>
            <person name="Sefrji F."/>
            <person name="Michoud G."/>
            <person name="Merlino G."/>
            <person name="Daffonchio D."/>
        </authorList>
    </citation>
    <scope>NUCLEOTIDE SEQUENCE [LARGE SCALE GENOMIC DNA]</scope>
    <source>
        <strain evidence="1 2">R1DC25</strain>
    </source>
</reference>
<proteinExistence type="predicted"/>
<name>A0A7S8HAR5_9HYPH</name>
<dbReference type="Gene3D" id="3.40.30.10">
    <property type="entry name" value="Glutaredoxin"/>
    <property type="match status" value="1"/>
</dbReference>
<dbReference type="InterPro" id="IPR036249">
    <property type="entry name" value="Thioredoxin-like_sf"/>
</dbReference>
<evidence type="ECO:0000313" key="1">
    <source>
        <dbReference type="EMBL" id="QPC41731.1"/>
    </source>
</evidence>
<accession>A0A7S8HAR5</accession>
<dbReference type="AlphaFoldDB" id="A0A7S8HAR5"/>
<gene>
    <name evidence="1" type="ORF">HW532_02740</name>
</gene>
<dbReference type="SUPFAM" id="SSF52833">
    <property type="entry name" value="Thioredoxin-like"/>
    <property type="match status" value="1"/>
</dbReference>
<evidence type="ECO:0000313" key="2">
    <source>
        <dbReference type="Proteomes" id="UP000593594"/>
    </source>
</evidence>
<dbReference type="EMBL" id="CP058214">
    <property type="protein sequence ID" value="QPC41731.1"/>
    <property type="molecule type" value="Genomic_DNA"/>
</dbReference>
<dbReference type="Pfam" id="PF05988">
    <property type="entry name" value="DUF899"/>
    <property type="match status" value="1"/>
</dbReference>
<organism evidence="1 2">
    <name type="scientific">Kaustia mangrovi</name>
    <dbReference type="NCBI Taxonomy" id="2593653"/>
    <lineage>
        <taxon>Bacteria</taxon>
        <taxon>Pseudomonadati</taxon>
        <taxon>Pseudomonadota</taxon>
        <taxon>Alphaproteobacteria</taxon>
        <taxon>Hyphomicrobiales</taxon>
        <taxon>Parvibaculaceae</taxon>
        <taxon>Kaustia</taxon>
    </lineage>
</organism>
<dbReference type="KEGG" id="kmn:HW532_02740"/>